<comment type="caution">
    <text evidence="2">The sequence shown here is derived from an EMBL/GenBank/DDBJ whole genome shotgun (WGS) entry which is preliminary data.</text>
</comment>
<organism evidence="2 3">
    <name type="scientific">Stylosanthes scabra</name>
    <dbReference type="NCBI Taxonomy" id="79078"/>
    <lineage>
        <taxon>Eukaryota</taxon>
        <taxon>Viridiplantae</taxon>
        <taxon>Streptophyta</taxon>
        <taxon>Embryophyta</taxon>
        <taxon>Tracheophyta</taxon>
        <taxon>Spermatophyta</taxon>
        <taxon>Magnoliopsida</taxon>
        <taxon>eudicotyledons</taxon>
        <taxon>Gunneridae</taxon>
        <taxon>Pentapetalae</taxon>
        <taxon>rosids</taxon>
        <taxon>fabids</taxon>
        <taxon>Fabales</taxon>
        <taxon>Fabaceae</taxon>
        <taxon>Papilionoideae</taxon>
        <taxon>50 kb inversion clade</taxon>
        <taxon>dalbergioids sensu lato</taxon>
        <taxon>Dalbergieae</taxon>
        <taxon>Pterocarpus clade</taxon>
        <taxon>Stylosanthes</taxon>
    </lineage>
</organism>
<accession>A0ABU6VE43</accession>
<dbReference type="EMBL" id="JASCZI010151314">
    <property type="protein sequence ID" value="MED6171945.1"/>
    <property type="molecule type" value="Genomic_DNA"/>
</dbReference>
<evidence type="ECO:0000313" key="2">
    <source>
        <dbReference type="EMBL" id="MED6171945.1"/>
    </source>
</evidence>
<protein>
    <submittedName>
        <fullName evidence="2">Uncharacterized protein</fullName>
    </submittedName>
</protein>
<reference evidence="2 3" key="1">
    <citation type="journal article" date="2023" name="Plants (Basel)">
        <title>Bridging the Gap: Combining Genomics and Transcriptomics Approaches to Understand Stylosanthes scabra, an Orphan Legume from the Brazilian Caatinga.</title>
        <authorList>
            <person name="Ferreira-Neto J.R.C."/>
            <person name="da Silva M.D."/>
            <person name="Binneck E."/>
            <person name="de Melo N.F."/>
            <person name="da Silva R.H."/>
            <person name="de Melo A.L.T.M."/>
            <person name="Pandolfi V."/>
            <person name="Bustamante F.O."/>
            <person name="Brasileiro-Vidal A.C."/>
            <person name="Benko-Iseppon A.M."/>
        </authorList>
    </citation>
    <scope>NUCLEOTIDE SEQUENCE [LARGE SCALE GENOMIC DNA]</scope>
    <source>
        <tissue evidence="2">Leaves</tissue>
    </source>
</reference>
<feature type="compositionally biased region" description="Basic residues" evidence="1">
    <location>
        <begin position="74"/>
        <end position="84"/>
    </location>
</feature>
<name>A0ABU6VE43_9FABA</name>
<gene>
    <name evidence="2" type="ORF">PIB30_045638</name>
</gene>
<evidence type="ECO:0000256" key="1">
    <source>
        <dbReference type="SAM" id="MobiDB-lite"/>
    </source>
</evidence>
<proteinExistence type="predicted"/>
<feature type="region of interest" description="Disordered" evidence="1">
    <location>
        <begin position="179"/>
        <end position="229"/>
    </location>
</feature>
<keyword evidence="3" id="KW-1185">Reference proteome</keyword>
<dbReference type="Proteomes" id="UP001341840">
    <property type="component" value="Unassembled WGS sequence"/>
</dbReference>
<evidence type="ECO:0000313" key="3">
    <source>
        <dbReference type="Proteomes" id="UP001341840"/>
    </source>
</evidence>
<feature type="non-terminal residue" evidence="2">
    <location>
        <position position="1"/>
    </location>
</feature>
<feature type="compositionally biased region" description="Polar residues" evidence="1">
    <location>
        <begin position="219"/>
        <end position="229"/>
    </location>
</feature>
<feature type="region of interest" description="Disordered" evidence="1">
    <location>
        <begin position="74"/>
        <end position="100"/>
    </location>
</feature>
<sequence>DANNHIYVITWAIVAWRTRRTRSGFWSCYWKIFEIIMCMVGASCLTCRRTSFQRCKNSVPRYMYALPAAPKIKRKPGRLKTKRRKDVDEGPSGSKKAKNTTNLKQQYKEFTCAYSDVRSHTKRSCKHRKADDATIAQAAATAASAAAQQGTDAAAHGDEASGPNLEQVLQSEIDLTQPSYSQPDQVQHPNPPTPNTVPQVARPNKLPPKRKLPLVDQMQGASARTTSRLQSIYKMIPTLGFQPPRKK</sequence>